<dbReference type="Proteomes" id="UP001054945">
    <property type="component" value="Unassembled WGS sequence"/>
</dbReference>
<accession>A0AAV4MT46</accession>
<keyword evidence="1" id="KW-0732">Signal</keyword>
<protein>
    <recommendedName>
        <fullName evidence="4">Secreted protein</fullName>
    </recommendedName>
</protein>
<keyword evidence="3" id="KW-1185">Reference proteome</keyword>
<proteinExistence type="predicted"/>
<evidence type="ECO:0008006" key="4">
    <source>
        <dbReference type="Google" id="ProtNLM"/>
    </source>
</evidence>
<organism evidence="2 3">
    <name type="scientific">Caerostris extrusa</name>
    <name type="common">Bark spider</name>
    <name type="synonym">Caerostris bankana</name>
    <dbReference type="NCBI Taxonomy" id="172846"/>
    <lineage>
        <taxon>Eukaryota</taxon>
        <taxon>Metazoa</taxon>
        <taxon>Ecdysozoa</taxon>
        <taxon>Arthropoda</taxon>
        <taxon>Chelicerata</taxon>
        <taxon>Arachnida</taxon>
        <taxon>Araneae</taxon>
        <taxon>Araneomorphae</taxon>
        <taxon>Entelegynae</taxon>
        <taxon>Araneoidea</taxon>
        <taxon>Araneidae</taxon>
        <taxon>Caerostris</taxon>
    </lineage>
</organism>
<evidence type="ECO:0000256" key="1">
    <source>
        <dbReference type="SAM" id="SignalP"/>
    </source>
</evidence>
<evidence type="ECO:0000313" key="2">
    <source>
        <dbReference type="EMBL" id="GIX74591.1"/>
    </source>
</evidence>
<dbReference type="AlphaFoldDB" id="A0AAV4MT46"/>
<sequence length="77" mass="8355">MFCLSGFEALALLLALPLLRWQVEPKSLAFNQQTPRLQMALPSTTPLSKALPSSGHQLIITVTRAVAAKREGVGRGR</sequence>
<comment type="caution">
    <text evidence="2">The sequence shown here is derived from an EMBL/GenBank/DDBJ whole genome shotgun (WGS) entry which is preliminary data.</text>
</comment>
<feature type="chain" id="PRO_5043315814" description="Secreted protein" evidence="1">
    <location>
        <begin position="26"/>
        <end position="77"/>
    </location>
</feature>
<reference evidence="2 3" key="1">
    <citation type="submission" date="2021-06" db="EMBL/GenBank/DDBJ databases">
        <title>Caerostris extrusa draft genome.</title>
        <authorList>
            <person name="Kono N."/>
            <person name="Arakawa K."/>
        </authorList>
    </citation>
    <scope>NUCLEOTIDE SEQUENCE [LARGE SCALE GENOMIC DNA]</scope>
</reference>
<gene>
    <name evidence="2" type="ORF">CEXT_337091</name>
</gene>
<evidence type="ECO:0000313" key="3">
    <source>
        <dbReference type="Proteomes" id="UP001054945"/>
    </source>
</evidence>
<name>A0AAV4MT46_CAEEX</name>
<dbReference type="EMBL" id="BPLR01020079">
    <property type="protein sequence ID" value="GIX74591.1"/>
    <property type="molecule type" value="Genomic_DNA"/>
</dbReference>
<feature type="signal peptide" evidence="1">
    <location>
        <begin position="1"/>
        <end position="25"/>
    </location>
</feature>